<gene>
    <name evidence="2" type="ORF">TR160866</name>
</gene>
<sequence>MRKWCLTTAGKVTIRKKKLSEITEAEEAKQSKSGDHENKHREGREEKKDSEKVNQSRSRDREKKISGGQKEKTEAERARQPKSGDREKEQREGHKEKAKPEGAKRTKSGDREKEHCEGHEKKEAKSTDEKAATSVKPKAREDECNKHTYEKNKETRGRNETVNYKCTTVDGGSMEIRTHSKRKEVAGLSDVVLVGVQMRDTRCSQTLPQPTNENQMTHFGAKVSTAASKSRSVAHRKEDQKTCERKTSGAGAAKERQGEVKQKDEEKLRKERRREKRVNGEEEQEEGGEVKAETKVKKERKKESINADGETSQKGSKDVSVNLKTNRATADDQKGRKISDATKRENAANAVDDALPVKEPNQNGPEKKEGSVTMRHRSFFKNDIEKRREDQRIKYKSMVVNGSAKEFPSLETVQSSLRPGNRRTMLLNESRPLGERVSCLHDL</sequence>
<feature type="compositionally biased region" description="Polar residues" evidence="1">
    <location>
        <begin position="203"/>
        <end position="217"/>
    </location>
</feature>
<feature type="region of interest" description="Disordered" evidence="1">
    <location>
        <begin position="1"/>
        <end position="157"/>
    </location>
</feature>
<feature type="compositionally biased region" description="Basic and acidic residues" evidence="1">
    <location>
        <begin position="288"/>
        <end position="305"/>
    </location>
</feature>
<name>A0A0X3NXA2_SCHSO</name>
<dbReference type="EMBL" id="GEEE01018906">
    <property type="protein sequence ID" value="JAP44319.1"/>
    <property type="molecule type" value="Transcribed_RNA"/>
</dbReference>
<feature type="compositionally biased region" description="Basic and acidic residues" evidence="1">
    <location>
        <begin position="235"/>
        <end position="269"/>
    </location>
</feature>
<protein>
    <submittedName>
        <fullName evidence="2">Uncharacterized protein</fullName>
    </submittedName>
</protein>
<evidence type="ECO:0000256" key="1">
    <source>
        <dbReference type="SAM" id="MobiDB-lite"/>
    </source>
</evidence>
<dbReference type="AlphaFoldDB" id="A0A0X3NXA2"/>
<accession>A0A0X3NXA2</accession>
<feature type="compositionally biased region" description="Basic and acidic residues" evidence="1">
    <location>
        <begin position="26"/>
        <end position="131"/>
    </location>
</feature>
<organism evidence="2">
    <name type="scientific">Schistocephalus solidus</name>
    <name type="common">Tapeworm</name>
    <dbReference type="NCBI Taxonomy" id="70667"/>
    <lineage>
        <taxon>Eukaryota</taxon>
        <taxon>Metazoa</taxon>
        <taxon>Spiralia</taxon>
        <taxon>Lophotrochozoa</taxon>
        <taxon>Platyhelminthes</taxon>
        <taxon>Cestoda</taxon>
        <taxon>Eucestoda</taxon>
        <taxon>Diphyllobothriidea</taxon>
        <taxon>Diphyllobothriidae</taxon>
        <taxon>Schistocephalus</taxon>
    </lineage>
</organism>
<feature type="compositionally biased region" description="Basic and acidic residues" evidence="1">
    <location>
        <begin position="329"/>
        <end position="346"/>
    </location>
</feature>
<reference evidence="2" key="1">
    <citation type="submission" date="2016-01" db="EMBL/GenBank/DDBJ databases">
        <title>Reference transcriptome for the parasite Schistocephalus solidus: insights into the molecular evolution of parasitism.</title>
        <authorList>
            <person name="Hebert F.O."/>
            <person name="Grambauer S."/>
            <person name="Barber I."/>
            <person name="Landry C.R."/>
            <person name="Aubin-Horth N."/>
        </authorList>
    </citation>
    <scope>NUCLEOTIDE SEQUENCE</scope>
</reference>
<proteinExistence type="predicted"/>
<feature type="region of interest" description="Disordered" evidence="1">
    <location>
        <begin position="203"/>
        <end position="385"/>
    </location>
</feature>
<feature type="compositionally biased region" description="Basic and acidic residues" evidence="1">
    <location>
        <begin position="138"/>
        <end position="157"/>
    </location>
</feature>
<evidence type="ECO:0000313" key="2">
    <source>
        <dbReference type="EMBL" id="JAP44319.1"/>
    </source>
</evidence>